<evidence type="ECO:0000313" key="2">
    <source>
        <dbReference type="Proteomes" id="UP000580250"/>
    </source>
</evidence>
<dbReference type="Proteomes" id="UP000580250">
    <property type="component" value="Unassembled WGS sequence"/>
</dbReference>
<dbReference type="AlphaFoldDB" id="A0A6V7VM13"/>
<comment type="caution">
    <text evidence="1">The sequence shown here is derived from an EMBL/GenBank/DDBJ whole genome shotgun (WGS) entry which is preliminary data.</text>
</comment>
<dbReference type="EMBL" id="CAJEWN010000262">
    <property type="protein sequence ID" value="CAD2175832.1"/>
    <property type="molecule type" value="Genomic_DNA"/>
</dbReference>
<proteinExistence type="predicted"/>
<reference evidence="1 2" key="1">
    <citation type="submission" date="2020-08" db="EMBL/GenBank/DDBJ databases">
        <authorList>
            <person name="Koutsovoulos G."/>
            <person name="Danchin GJ E."/>
        </authorList>
    </citation>
    <scope>NUCLEOTIDE SEQUENCE [LARGE SCALE GENOMIC DNA]</scope>
</reference>
<name>A0A6V7VM13_MELEN</name>
<evidence type="ECO:0000313" key="1">
    <source>
        <dbReference type="EMBL" id="CAD2175832.1"/>
    </source>
</evidence>
<sequence>MKLFIMFVVIKKYRSARTNVKNNTLMSHFSSKRMYVNMLRLAKYFY</sequence>
<organism evidence="1 2">
    <name type="scientific">Meloidogyne enterolobii</name>
    <name type="common">Root-knot nematode worm</name>
    <name type="synonym">Meloidogyne mayaguensis</name>
    <dbReference type="NCBI Taxonomy" id="390850"/>
    <lineage>
        <taxon>Eukaryota</taxon>
        <taxon>Metazoa</taxon>
        <taxon>Ecdysozoa</taxon>
        <taxon>Nematoda</taxon>
        <taxon>Chromadorea</taxon>
        <taxon>Rhabditida</taxon>
        <taxon>Tylenchina</taxon>
        <taxon>Tylenchomorpha</taxon>
        <taxon>Tylenchoidea</taxon>
        <taxon>Meloidogynidae</taxon>
        <taxon>Meloidogyninae</taxon>
        <taxon>Meloidogyne</taxon>
    </lineage>
</organism>
<accession>A0A6V7VM13</accession>
<gene>
    <name evidence="1" type="ORF">MENT_LOCUS27583</name>
</gene>
<protein>
    <submittedName>
        <fullName evidence="1">Uncharacterized protein</fullName>
    </submittedName>
</protein>